<accession>A0ABM8VWA4</accession>
<keyword evidence="2" id="KW-1185">Reference proteome</keyword>
<organism evidence="1 2">
    <name type="scientific">Gigaspora margarita</name>
    <dbReference type="NCBI Taxonomy" id="4874"/>
    <lineage>
        <taxon>Eukaryota</taxon>
        <taxon>Fungi</taxon>
        <taxon>Fungi incertae sedis</taxon>
        <taxon>Mucoromycota</taxon>
        <taxon>Glomeromycotina</taxon>
        <taxon>Glomeromycetes</taxon>
        <taxon>Diversisporales</taxon>
        <taxon>Gigasporaceae</taxon>
        <taxon>Gigaspora</taxon>
    </lineage>
</organism>
<dbReference type="Proteomes" id="UP000789901">
    <property type="component" value="Unassembled WGS sequence"/>
</dbReference>
<proteinExistence type="predicted"/>
<protein>
    <submittedName>
        <fullName evidence="1">34621_t:CDS:1</fullName>
    </submittedName>
</protein>
<evidence type="ECO:0000313" key="1">
    <source>
        <dbReference type="EMBL" id="CAG8462612.1"/>
    </source>
</evidence>
<comment type="caution">
    <text evidence="1">The sequence shown here is derived from an EMBL/GenBank/DDBJ whole genome shotgun (WGS) entry which is preliminary data.</text>
</comment>
<reference evidence="1 2" key="1">
    <citation type="submission" date="2021-06" db="EMBL/GenBank/DDBJ databases">
        <authorList>
            <person name="Kallberg Y."/>
            <person name="Tangrot J."/>
            <person name="Rosling A."/>
        </authorList>
    </citation>
    <scope>NUCLEOTIDE SEQUENCE [LARGE SCALE GENOMIC DNA]</scope>
    <source>
        <strain evidence="1 2">120-4 pot B 10/14</strain>
    </source>
</reference>
<evidence type="ECO:0000313" key="2">
    <source>
        <dbReference type="Proteomes" id="UP000789901"/>
    </source>
</evidence>
<name>A0ABM8VWA4_GIGMA</name>
<dbReference type="EMBL" id="CAJVQB010000065">
    <property type="protein sequence ID" value="CAG8462612.1"/>
    <property type="molecule type" value="Genomic_DNA"/>
</dbReference>
<gene>
    <name evidence="1" type="ORF">GMARGA_LOCUS381</name>
</gene>
<sequence>MPVINISDDVLNFINGLLEELKNKKILAIMDGNDDAKAIDRCTKRLVLLEVPANNEIVNTVTKTQNDSTKENDITKHNH</sequence>